<dbReference type="AlphaFoldDB" id="A0A0V0QH22"/>
<proteinExistence type="inferred from homology"/>
<feature type="domain" description="RRM" evidence="8">
    <location>
        <begin position="100"/>
        <end position="178"/>
    </location>
</feature>
<evidence type="ECO:0000256" key="7">
    <source>
        <dbReference type="SAM" id="MobiDB-lite"/>
    </source>
</evidence>
<keyword evidence="3" id="KW-0677">Repeat</keyword>
<keyword evidence="10" id="KW-1185">Reference proteome</keyword>
<dbReference type="Proteomes" id="UP000054937">
    <property type="component" value="Unassembled WGS sequence"/>
</dbReference>
<reference evidence="9 10" key="1">
    <citation type="journal article" date="2015" name="Sci. Rep.">
        <title>Genome of the facultative scuticociliatosis pathogen Pseudocohnilembus persalinus provides insight into its virulence through horizontal gene transfer.</title>
        <authorList>
            <person name="Xiong J."/>
            <person name="Wang G."/>
            <person name="Cheng J."/>
            <person name="Tian M."/>
            <person name="Pan X."/>
            <person name="Warren A."/>
            <person name="Jiang C."/>
            <person name="Yuan D."/>
            <person name="Miao W."/>
        </authorList>
    </citation>
    <scope>NUCLEOTIDE SEQUENCE [LARGE SCALE GENOMIC DNA]</scope>
    <source>
        <strain evidence="9">36N120E</strain>
    </source>
</reference>
<dbReference type="GO" id="GO:0003723">
    <property type="term" value="F:RNA binding"/>
    <property type="evidence" value="ECO:0007669"/>
    <property type="project" value="UniProtKB-UniRule"/>
</dbReference>
<evidence type="ECO:0000256" key="5">
    <source>
        <dbReference type="ARBA" id="ARBA00023242"/>
    </source>
</evidence>
<comment type="subcellular location">
    <subcellularLocation>
        <location evidence="1">Nucleus</location>
    </subcellularLocation>
</comment>
<gene>
    <name evidence="9" type="ORF">PPERSA_01416</name>
</gene>
<evidence type="ECO:0000256" key="2">
    <source>
        <dbReference type="ARBA" id="ARBA00008363"/>
    </source>
</evidence>
<dbReference type="Pfam" id="PF00076">
    <property type="entry name" value="RRM_1"/>
    <property type="match status" value="2"/>
</dbReference>
<dbReference type="FunFam" id="3.30.70.330:FF:000895">
    <property type="entry name" value="Hsh49p"/>
    <property type="match status" value="1"/>
</dbReference>
<dbReference type="InterPro" id="IPR035979">
    <property type="entry name" value="RBD_domain_sf"/>
</dbReference>
<dbReference type="OMA" id="QGYDFDD"/>
<dbReference type="GO" id="GO:0048026">
    <property type="term" value="P:positive regulation of mRNA splicing, via spliceosome"/>
    <property type="evidence" value="ECO:0007669"/>
    <property type="project" value="TreeGrafter"/>
</dbReference>
<evidence type="ECO:0000256" key="1">
    <source>
        <dbReference type="ARBA" id="ARBA00004123"/>
    </source>
</evidence>
<dbReference type="InterPro" id="IPR012677">
    <property type="entry name" value="Nucleotide-bd_a/b_plait_sf"/>
</dbReference>
<organism evidence="9 10">
    <name type="scientific">Pseudocohnilembus persalinus</name>
    <name type="common">Ciliate</name>
    <dbReference type="NCBI Taxonomy" id="266149"/>
    <lineage>
        <taxon>Eukaryota</taxon>
        <taxon>Sar</taxon>
        <taxon>Alveolata</taxon>
        <taxon>Ciliophora</taxon>
        <taxon>Intramacronucleata</taxon>
        <taxon>Oligohymenophorea</taxon>
        <taxon>Scuticociliatia</taxon>
        <taxon>Philasterida</taxon>
        <taxon>Pseudocohnilembidae</taxon>
        <taxon>Pseudocohnilembus</taxon>
    </lineage>
</organism>
<dbReference type="SMART" id="SM00360">
    <property type="entry name" value="RRM"/>
    <property type="match status" value="2"/>
</dbReference>
<comment type="caution">
    <text evidence="9">The sequence shown here is derived from an EMBL/GenBank/DDBJ whole genome shotgun (WGS) entry which is preliminary data.</text>
</comment>
<evidence type="ECO:0000256" key="4">
    <source>
        <dbReference type="ARBA" id="ARBA00022884"/>
    </source>
</evidence>
<sequence length="353" mass="40107">MSKVQQVDRNPEATVYVGNIDLKVTPEIIWELFSQCGVVVNVHLPKEKISSDHQGYGFVEFKTEEDADYSIKILHMIKLYGKPIKVNKASQDKKTQEVGANIFIGNLDPSVDEKKLYDTFQAFGLILSTRISRDTETGVSKGFGFVSFDNFESSDNAIRTMDNKFFQNKVIQVNYAYKKDSKGERHGSEAERFLAANRPSQAKGVYAAPFQQQVLPKEMAPQQTLHMPEQLIPNIPLPKFNTQNMMMPPPQMHQQQNNMMPFNMPPMPPQGGFPPMPFMGQHPLPPLPPNFQNLPKLPQPNLLPPPVAQQQNQQKQQQQPQQPQQQGAQQQLNQQQNQNQQQQIQQPPPISKN</sequence>
<dbReference type="PANTHER" id="PTHR48030:SF3">
    <property type="entry name" value="SPLICING FACTOR 3B SUBUNIT 4"/>
    <property type="match status" value="1"/>
</dbReference>
<dbReference type="GO" id="GO:0097525">
    <property type="term" value="C:spliceosomal snRNP complex"/>
    <property type="evidence" value="ECO:0007669"/>
    <property type="project" value="UniProtKB-ARBA"/>
</dbReference>
<dbReference type="InterPro" id="IPR034158">
    <property type="entry name" value="SF3B4_RRM1"/>
</dbReference>
<keyword evidence="5" id="KW-0539">Nucleus</keyword>
<dbReference type="PANTHER" id="PTHR48030">
    <property type="entry name" value="SPLICING FACTOR 3B SUBUNIT 4"/>
    <property type="match status" value="1"/>
</dbReference>
<dbReference type="SUPFAM" id="SSF54928">
    <property type="entry name" value="RNA-binding domain, RBD"/>
    <property type="match status" value="1"/>
</dbReference>
<feature type="compositionally biased region" description="Low complexity" evidence="7">
    <location>
        <begin position="308"/>
        <end position="345"/>
    </location>
</feature>
<feature type="compositionally biased region" description="Pro residues" evidence="7">
    <location>
        <begin position="297"/>
        <end position="307"/>
    </location>
</feature>
<protein>
    <recommendedName>
        <fullName evidence="8">RRM domain-containing protein</fullName>
    </recommendedName>
</protein>
<dbReference type="FunFam" id="3.30.70.330:FF:000505">
    <property type="entry name" value="Splicing factor 3B subunit 4"/>
    <property type="match status" value="1"/>
</dbReference>
<name>A0A0V0QH22_PSEPJ</name>
<evidence type="ECO:0000259" key="8">
    <source>
        <dbReference type="PROSITE" id="PS50102"/>
    </source>
</evidence>
<evidence type="ECO:0000313" key="10">
    <source>
        <dbReference type="Proteomes" id="UP000054937"/>
    </source>
</evidence>
<dbReference type="GO" id="GO:0071011">
    <property type="term" value="C:precatalytic spliceosome"/>
    <property type="evidence" value="ECO:0007669"/>
    <property type="project" value="TreeGrafter"/>
</dbReference>
<feature type="compositionally biased region" description="Pro residues" evidence="7">
    <location>
        <begin position="269"/>
        <end position="289"/>
    </location>
</feature>
<evidence type="ECO:0000256" key="3">
    <source>
        <dbReference type="ARBA" id="ARBA00022737"/>
    </source>
</evidence>
<accession>A0A0V0QH22</accession>
<dbReference type="Gene3D" id="3.30.70.330">
    <property type="match status" value="2"/>
</dbReference>
<dbReference type="GO" id="GO:0000398">
    <property type="term" value="P:mRNA splicing, via spliceosome"/>
    <property type="evidence" value="ECO:0007669"/>
    <property type="project" value="UniProtKB-ARBA"/>
</dbReference>
<dbReference type="GO" id="GO:0005730">
    <property type="term" value="C:nucleolus"/>
    <property type="evidence" value="ECO:0007669"/>
    <property type="project" value="TreeGrafter"/>
</dbReference>
<dbReference type="EMBL" id="LDAU01000170">
    <property type="protein sequence ID" value="KRX01513.1"/>
    <property type="molecule type" value="Genomic_DNA"/>
</dbReference>
<dbReference type="CDD" id="cd12334">
    <property type="entry name" value="RRM1_SF3B4"/>
    <property type="match status" value="1"/>
</dbReference>
<dbReference type="InterPro" id="IPR052084">
    <property type="entry name" value="SF3B4_spliceosome_assoc"/>
</dbReference>
<keyword evidence="4 6" id="KW-0694">RNA-binding</keyword>
<comment type="similarity">
    <text evidence="2">Belongs to the SF3B4 family.</text>
</comment>
<dbReference type="FunCoup" id="A0A0V0QH22">
    <property type="interactions" value="13"/>
</dbReference>
<feature type="region of interest" description="Disordered" evidence="7">
    <location>
        <begin position="269"/>
        <end position="353"/>
    </location>
</feature>
<evidence type="ECO:0000256" key="6">
    <source>
        <dbReference type="PROSITE-ProRule" id="PRU00176"/>
    </source>
</evidence>
<dbReference type="InParanoid" id="A0A0V0QH22"/>
<dbReference type="InterPro" id="IPR000504">
    <property type="entry name" value="RRM_dom"/>
</dbReference>
<feature type="domain" description="RRM" evidence="8">
    <location>
        <begin position="13"/>
        <end position="91"/>
    </location>
</feature>
<evidence type="ECO:0000313" key="9">
    <source>
        <dbReference type="EMBL" id="KRX01513.1"/>
    </source>
</evidence>
<dbReference type="OrthoDB" id="10259687at2759"/>
<dbReference type="PROSITE" id="PS50102">
    <property type="entry name" value="RRM"/>
    <property type="match status" value="2"/>
</dbReference>